<feature type="compositionally biased region" description="Basic and acidic residues" evidence="1">
    <location>
        <begin position="268"/>
        <end position="282"/>
    </location>
</feature>
<proteinExistence type="predicted"/>
<name>A0AAN7N286_MYCAM</name>
<evidence type="ECO:0000313" key="3">
    <source>
        <dbReference type="EMBL" id="KAK4816399.1"/>
    </source>
</evidence>
<gene>
    <name evidence="3" type="ORF">QYF61_016716</name>
</gene>
<evidence type="ECO:0000313" key="4">
    <source>
        <dbReference type="Proteomes" id="UP001333110"/>
    </source>
</evidence>
<reference evidence="3 4" key="1">
    <citation type="journal article" date="2023" name="J. Hered.">
        <title>Chromosome-level genome of the wood stork (Mycteria americana) provides insight into avian chromosome evolution.</title>
        <authorList>
            <person name="Flamio R. Jr."/>
            <person name="Ramstad K.M."/>
        </authorList>
    </citation>
    <scope>NUCLEOTIDE SEQUENCE [LARGE SCALE GENOMIC DNA]</scope>
    <source>
        <strain evidence="3">JAX WOST 10</strain>
    </source>
</reference>
<keyword evidence="2" id="KW-0732">Signal</keyword>
<keyword evidence="4" id="KW-1185">Reference proteome</keyword>
<dbReference type="EMBL" id="JAUNZN010000009">
    <property type="protein sequence ID" value="KAK4816399.1"/>
    <property type="molecule type" value="Genomic_DNA"/>
</dbReference>
<protein>
    <submittedName>
        <fullName evidence="3">Uncharacterized protein</fullName>
    </submittedName>
</protein>
<comment type="caution">
    <text evidence="3">The sequence shown here is derived from an EMBL/GenBank/DDBJ whole genome shotgun (WGS) entry which is preliminary data.</text>
</comment>
<sequence>MQLFLPKCGTLHFLLLSIMRFLTDHFSSLSRFLGMAVQTSAVSTTAPCSMSSANLLRVHCLIIQIINEDVKQDWTHYWPPARLCTTDHHPVNGLAIQPVLSPPHCLLIQPILYQLLYKDLMGDSVKGLPEVQVDSIHCSSLIYQSFNNRILSIRSKKEINLITKIKHIDKFNPGILDVKASTVNILKWNESNLSSIIMQREFTWQPVGIHHESHFTRHRCGAASEVAATSKMDLLLPKAESISNAGGAPVITYLRKGKNHCTTAVREEKNMRKSPADPKVCEEGGGGGVPGTGAEVTLQPLEKTMVKQVVPLPPIEDDARVDIQPGQQCMEDLMPQEVQVP</sequence>
<feature type="chain" id="PRO_5042962440" evidence="2">
    <location>
        <begin position="24"/>
        <end position="341"/>
    </location>
</feature>
<dbReference type="AlphaFoldDB" id="A0AAN7N286"/>
<dbReference type="Proteomes" id="UP001333110">
    <property type="component" value="Unassembled WGS sequence"/>
</dbReference>
<evidence type="ECO:0000256" key="2">
    <source>
        <dbReference type="SAM" id="SignalP"/>
    </source>
</evidence>
<evidence type="ECO:0000256" key="1">
    <source>
        <dbReference type="SAM" id="MobiDB-lite"/>
    </source>
</evidence>
<accession>A0AAN7N286</accession>
<feature type="signal peptide" evidence="2">
    <location>
        <begin position="1"/>
        <end position="23"/>
    </location>
</feature>
<feature type="region of interest" description="Disordered" evidence="1">
    <location>
        <begin position="268"/>
        <end position="292"/>
    </location>
</feature>
<organism evidence="3 4">
    <name type="scientific">Mycteria americana</name>
    <name type="common">Wood stork</name>
    <dbReference type="NCBI Taxonomy" id="33587"/>
    <lineage>
        <taxon>Eukaryota</taxon>
        <taxon>Metazoa</taxon>
        <taxon>Chordata</taxon>
        <taxon>Craniata</taxon>
        <taxon>Vertebrata</taxon>
        <taxon>Euteleostomi</taxon>
        <taxon>Archelosauria</taxon>
        <taxon>Archosauria</taxon>
        <taxon>Dinosauria</taxon>
        <taxon>Saurischia</taxon>
        <taxon>Theropoda</taxon>
        <taxon>Coelurosauria</taxon>
        <taxon>Aves</taxon>
        <taxon>Neognathae</taxon>
        <taxon>Neoaves</taxon>
        <taxon>Aequornithes</taxon>
        <taxon>Ciconiiformes</taxon>
        <taxon>Ciconiidae</taxon>
        <taxon>Mycteria</taxon>
    </lineage>
</organism>